<organism evidence="1 2">
    <name type="scientific">Streptomyces acidiscabies</name>
    <dbReference type="NCBI Taxonomy" id="42234"/>
    <lineage>
        <taxon>Bacteria</taxon>
        <taxon>Bacillati</taxon>
        <taxon>Actinomycetota</taxon>
        <taxon>Actinomycetes</taxon>
        <taxon>Kitasatosporales</taxon>
        <taxon>Streptomycetaceae</taxon>
        <taxon>Streptomyces</taxon>
    </lineage>
</organism>
<dbReference type="OrthoDB" id="9806494at2"/>
<dbReference type="InterPro" id="IPR012545">
    <property type="entry name" value="DUF1697"/>
</dbReference>
<evidence type="ECO:0000313" key="1">
    <source>
        <dbReference type="EMBL" id="KND32677.1"/>
    </source>
</evidence>
<proteinExistence type="predicted"/>
<protein>
    <recommendedName>
        <fullName evidence="3">DUF1697 domain-containing protein</fullName>
    </recommendedName>
</protein>
<dbReference type="PANTHER" id="PTHR36439:SF1">
    <property type="entry name" value="DUF1697 DOMAIN-CONTAINING PROTEIN"/>
    <property type="match status" value="1"/>
</dbReference>
<gene>
    <name evidence="1" type="ORF">IQ63_21205</name>
</gene>
<dbReference type="PATRIC" id="fig|42234.21.peg.4381"/>
<dbReference type="EMBL" id="JPPY01000132">
    <property type="protein sequence ID" value="KND32677.1"/>
    <property type="molecule type" value="Genomic_DNA"/>
</dbReference>
<dbReference type="SUPFAM" id="SSF160379">
    <property type="entry name" value="SP0830-like"/>
    <property type="match status" value="1"/>
</dbReference>
<comment type="caution">
    <text evidence="1">The sequence shown here is derived from an EMBL/GenBank/DDBJ whole genome shotgun (WGS) entry which is preliminary data.</text>
</comment>
<dbReference type="Gene3D" id="3.30.70.1280">
    <property type="entry name" value="SP0830-like domains"/>
    <property type="match status" value="1"/>
</dbReference>
<dbReference type="RefSeq" id="WP_050372060.1">
    <property type="nucleotide sequence ID" value="NZ_KQ257822.1"/>
</dbReference>
<reference evidence="2" key="1">
    <citation type="submission" date="2014-07" db="EMBL/GenBank/DDBJ databases">
        <title>Genome sequencing of plant-pathogenic Streptomyces species.</title>
        <authorList>
            <person name="Harrison J."/>
            <person name="Sapp M."/>
            <person name="Thwaites R."/>
            <person name="Studholme D.J."/>
        </authorList>
    </citation>
    <scope>NUCLEOTIDE SEQUENCE [LARGE SCALE GENOMIC DNA]</scope>
    <source>
        <strain evidence="2">NCPPB 4445</strain>
    </source>
</reference>
<dbReference type="Proteomes" id="UP000037151">
    <property type="component" value="Unassembled WGS sequence"/>
</dbReference>
<evidence type="ECO:0008006" key="3">
    <source>
        <dbReference type="Google" id="ProtNLM"/>
    </source>
</evidence>
<sequence length="184" mass="20145">MTTIYAALLRGINVGGNRKLPMADLRALLEGLGYGDVRTYLQSGQAVFSTDGDETSLAAQVGRAIEERFGFAVDVLVRDHAYLKAIVDACPFPAAELEPKQLHVTYFSAPVDADRFAGIDQVAFLPEEFRIGDRALYLYAPDGLGRSKLAEQLARSRLTKDIVATSRNWNTVVKLIELTSPQPS</sequence>
<dbReference type="Pfam" id="PF08002">
    <property type="entry name" value="DUF1697"/>
    <property type="match status" value="1"/>
</dbReference>
<accession>A0A0L0K3M0</accession>
<dbReference type="PIRSF" id="PIRSF008502">
    <property type="entry name" value="UCP008502"/>
    <property type="match status" value="1"/>
</dbReference>
<dbReference type="AlphaFoldDB" id="A0A0L0K3M0"/>
<dbReference type="PANTHER" id="PTHR36439">
    <property type="entry name" value="BLL4334 PROTEIN"/>
    <property type="match status" value="1"/>
</dbReference>
<name>A0A0L0K3M0_9ACTN</name>
<evidence type="ECO:0000313" key="2">
    <source>
        <dbReference type="Proteomes" id="UP000037151"/>
    </source>
</evidence>